<keyword evidence="4" id="KW-1185">Reference proteome</keyword>
<dbReference type="SMART" id="SM00465">
    <property type="entry name" value="GIYc"/>
    <property type="match status" value="1"/>
</dbReference>
<organism evidence="3 4">
    <name type="scientific">Micromonospora pisi</name>
    <dbReference type="NCBI Taxonomy" id="589240"/>
    <lineage>
        <taxon>Bacteria</taxon>
        <taxon>Bacillati</taxon>
        <taxon>Actinomycetota</taxon>
        <taxon>Actinomycetes</taxon>
        <taxon>Micromonosporales</taxon>
        <taxon>Micromonosporaceae</taxon>
        <taxon>Micromonospora</taxon>
    </lineage>
</organism>
<sequence length="280" mass="31103">MANRWTAEFRLSITRALADQLATTLAPLEAAPLTPEHISTVMPRPGVYVLFLDGERVYVGKAARSLQDRLSQHYQKISGRSGIDLNDVRFVCVYVDEDLDAAAPEKLLIKKYRAHDSIPWNTNGFGNKDPGRNRDTSLVKKVHFDATYPIDLGYRLSLEPGSQPVAAALEVAKRELPYLLRFDNGVAAKKIYRDTTVSIPDEPMVATDLIEHLIRALPHGWQLTALPGYLIMYAEDREYASALAWWKRNSTGVTRTEGPGHFAAGRVEPEDSGSESGEPA</sequence>
<feature type="region of interest" description="Disordered" evidence="1">
    <location>
        <begin position="256"/>
        <end position="280"/>
    </location>
</feature>
<dbReference type="InterPro" id="IPR035901">
    <property type="entry name" value="GIY-YIG_endonuc_sf"/>
</dbReference>
<dbReference type="AlphaFoldDB" id="A0A495JMK6"/>
<dbReference type="InterPro" id="IPR000305">
    <property type="entry name" value="GIY-YIG_endonuc"/>
</dbReference>
<dbReference type="Pfam" id="PF09517">
    <property type="entry name" value="RE_Eco29kI"/>
    <property type="match status" value="1"/>
</dbReference>
<evidence type="ECO:0000259" key="2">
    <source>
        <dbReference type="PROSITE" id="PS50164"/>
    </source>
</evidence>
<dbReference type="EMBL" id="RBKT01000001">
    <property type="protein sequence ID" value="RKR89574.1"/>
    <property type="molecule type" value="Genomic_DNA"/>
</dbReference>
<dbReference type="Gene3D" id="3.40.1440.10">
    <property type="entry name" value="GIY-YIG endonuclease"/>
    <property type="match status" value="1"/>
</dbReference>
<evidence type="ECO:0000313" key="3">
    <source>
        <dbReference type="EMBL" id="RKR89574.1"/>
    </source>
</evidence>
<comment type="caution">
    <text evidence="3">The sequence shown here is derived from an EMBL/GenBank/DDBJ whole genome shotgun (WGS) entry which is preliminary data.</text>
</comment>
<gene>
    <name evidence="3" type="ORF">BDK92_3929</name>
</gene>
<proteinExistence type="predicted"/>
<evidence type="ECO:0000313" key="4">
    <source>
        <dbReference type="Proteomes" id="UP000277671"/>
    </source>
</evidence>
<accession>A0A495JMK6</accession>
<feature type="domain" description="GIY-YIG" evidence="2">
    <location>
        <begin position="43"/>
        <end position="118"/>
    </location>
</feature>
<name>A0A495JMK6_9ACTN</name>
<dbReference type="Proteomes" id="UP000277671">
    <property type="component" value="Unassembled WGS sequence"/>
</dbReference>
<dbReference type="SUPFAM" id="SSF82771">
    <property type="entry name" value="GIY-YIG endonuclease"/>
    <property type="match status" value="1"/>
</dbReference>
<dbReference type="CDD" id="cd00719">
    <property type="entry name" value="GIY-YIG_SF"/>
    <property type="match status" value="1"/>
</dbReference>
<protein>
    <submittedName>
        <fullName evidence="3">GIY-YIG catalytic domain-containing protein</fullName>
    </submittedName>
</protein>
<evidence type="ECO:0000256" key="1">
    <source>
        <dbReference type="SAM" id="MobiDB-lite"/>
    </source>
</evidence>
<dbReference type="PROSITE" id="PS50164">
    <property type="entry name" value="GIY_YIG"/>
    <property type="match status" value="1"/>
</dbReference>
<reference evidence="3 4" key="1">
    <citation type="submission" date="2018-10" db="EMBL/GenBank/DDBJ databases">
        <title>Sequencing the genomes of 1000 actinobacteria strains.</title>
        <authorList>
            <person name="Klenk H.-P."/>
        </authorList>
    </citation>
    <scope>NUCLEOTIDE SEQUENCE [LARGE SCALE GENOMIC DNA]</scope>
    <source>
        <strain evidence="3 4">DSM 45175</strain>
    </source>
</reference>
<dbReference type="InterPro" id="IPR018575">
    <property type="entry name" value="Restrct_endonuc_II_Eco29kI"/>
</dbReference>